<dbReference type="Pfam" id="PF04255">
    <property type="entry name" value="DUF433"/>
    <property type="match status" value="1"/>
</dbReference>
<dbReference type="EMBL" id="JACIBY010000006">
    <property type="protein sequence ID" value="MBB3839418.1"/>
    <property type="molecule type" value="Genomic_DNA"/>
</dbReference>
<proteinExistence type="predicted"/>
<dbReference type="SUPFAM" id="SSF46689">
    <property type="entry name" value="Homeodomain-like"/>
    <property type="match status" value="1"/>
</dbReference>
<protein>
    <submittedName>
        <fullName evidence="1">Uncharacterized protein (DUF433 family)</fullName>
    </submittedName>
</protein>
<dbReference type="RefSeq" id="WP_183975652.1">
    <property type="nucleotide sequence ID" value="NZ_JACIBY010000006.1"/>
</dbReference>
<evidence type="ECO:0000313" key="2">
    <source>
        <dbReference type="Proteomes" id="UP000541352"/>
    </source>
</evidence>
<sequence length="80" mass="9067">MKISEIITIDPEILGGTPVFAGSRVPVWSLFVHLEKGVSLEEFLEDFPSVKHEYVVALLEIVQQTFSSEQMLRHFYESAA</sequence>
<gene>
    <name evidence="1" type="ORF">FHS57_003424</name>
</gene>
<keyword evidence="2" id="KW-1185">Reference proteome</keyword>
<dbReference type="Proteomes" id="UP000541352">
    <property type="component" value="Unassembled WGS sequence"/>
</dbReference>
<name>A0A7W5ZLA4_9BACT</name>
<dbReference type="AlphaFoldDB" id="A0A7W5ZLA4"/>
<dbReference type="InterPro" id="IPR036388">
    <property type="entry name" value="WH-like_DNA-bd_sf"/>
</dbReference>
<dbReference type="PANTHER" id="PTHR34849">
    <property type="entry name" value="SSL5025 PROTEIN"/>
    <property type="match status" value="1"/>
</dbReference>
<reference evidence="1 2" key="1">
    <citation type="submission" date="2020-08" db="EMBL/GenBank/DDBJ databases">
        <title>Genomic Encyclopedia of Type Strains, Phase IV (KMG-IV): sequencing the most valuable type-strain genomes for metagenomic binning, comparative biology and taxonomic classification.</title>
        <authorList>
            <person name="Goeker M."/>
        </authorList>
    </citation>
    <scope>NUCLEOTIDE SEQUENCE [LARGE SCALE GENOMIC DNA]</scope>
    <source>
        <strain evidence="1 2">DSM 17976</strain>
    </source>
</reference>
<dbReference type="InterPro" id="IPR009057">
    <property type="entry name" value="Homeodomain-like_sf"/>
</dbReference>
<organism evidence="1 2">
    <name type="scientific">Runella defluvii</name>
    <dbReference type="NCBI Taxonomy" id="370973"/>
    <lineage>
        <taxon>Bacteria</taxon>
        <taxon>Pseudomonadati</taxon>
        <taxon>Bacteroidota</taxon>
        <taxon>Cytophagia</taxon>
        <taxon>Cytophagales</taxon>
        <taxon>Spirosomataceae</taxon>
        <taxon>Runella</taxon>
    </lineage>
</organism>
<evidence type="ECO:0000313" key="1">
    <source>
        <dbReference type="EMBL" id="MBB3839418.1"/>
    </source>
</evidence>
<dbReference type="PANTHER" id="PTHR34849:SF3">
    <property type="entry name" value="SSR2962 PROTEIN"/>
    <property type="match status" value="1"/>
</dbReference>
<comment type="caution">
    <text evidence="1">The sequence shown here is derived from an EMBL/GenBank/DDBJ whole genome shotgun (WGS) entry which is preliminary data.</text>
</comment>
<accession>A0A7W5ZLA4</accession>
<dbReference type="Gene3D" id="1.10.10.10">
    <property type="entry name" value="Winged helix-like DNA-binding domain superfamily/Winged helix DNA-binding domain"/>
    <property type="match status" value="1"/>
</dbReference>
<dbReference type="InterPro" id="IPR007367">
    <property type="entry name" value="DUF433"/>
</dbReference>